<dbReference type="AlphaFoldDB" id="A0A0V0HRA5"/>
<sequence>MVLHFAMKKQFCSKKNKLEKSTQCSSNKVKSYALITKHCLGYSCITKLKWSIDLNIQLGCFISFFCLIFRTTISSISED</sequence>
<evidence type="ECO:0000313" key="1">
    <source>
        <dbReference type="EMBL" id="JAP22829.1"/>
    </source>
</evidence>
<reference evidence="1" key="1">
    <citation type="submission" date="2015-12" db="EMBL/GenBank/DDBJ databases">
        <title>Gene expression during late stages of embryo sac development: a critical building block for successful pollen-pistil interactions.</title>
        <authorList>
            <person name="Liu Y."/>
            <person name="Joly V."/>
            <person name="Sabar M."/>
            <person name="Matton D.P."/>
        </authorList>
    </citation>
    <scope>NUCLEOTIDE SEQUENCE</scope>
</reference>
<dbReference type="EMBL" id="GEDG01016136">
    <property type="protein sequence ID" value="JAP22829.1"/>
    <property type="molecule type" value="Transcribed_RNA"/>
</dbReference>
<proteinExistence type="predicted"/>
<dbReference type="EMBL" id="GEDG01018695">
    <property type="protein sequence ID" value="JAP20574.1"/>
    <property type="molecule type" value="Transcribed_RNA"/>
</dbReference>
<accession>A0A0V0HRA5</accession>
<organism evidence="1">
    <name type="scientific">Solanum chacoense</name>
    <name type="common">Chaco potato</name>
    <dbReference type="NCBI Taxonomy" id="4108"/>
    <lineage>
        <taxon>Eukaryota</taxon>
        <taxon>Viridiplantae</taxon>
        <taxon>Streptophyta</taxon>
        <taxon>Embryophyta</taxon>
        <taxon>Tracheophyta</taxon>
        <taxon>Spermatophyta</taxon>
        <taxon>Magnoliopsida</taxon>
        <taxon>eudicotyledons</taxon>
        <taxon>Gunneridae</taxon>
        <taxon>Pentapetalae</taxon>
        <taxon>asterids</taxon>
        <taxon>lamiids</taxon>
        <taxon>Solanales</taxon>
        <taxon>Solanaceae</taxon>
        <taxon>Solanoideae</taxon>
        <taxon>Solaneae</taxon>
        <taxon>Solanum</taxon>
    </lineage>
</organism>
<protein>
    <submittedName>
        <fullName evidence="1">Putative ovule protein</fullName>
    </submittedName>
</protein>
<dbReference type="EMBL" id="GEDG01016372">
    <property type="protein sequence ID" value="JAP22620.1"/>
    <property type="molecule type" value="Transcribed_RNA"/>
</dbReference>
<name>A0A0V0HRA5_SOLCH</name>